<gene>
    <name evidence="6" type="ORF">CVLEPA_LOCUS4786</name>
</gene>
<evidence type="ECO:0000256" key="4">
    <source>
        <dbReference type="SAM" id="MobiDB-lite"/>
    </source>
</evidence>
<keyword evidence="7" id="KW-1185">Reference proteome</keyword>
<comment type="similarity">
    <text evidence="2">Belongs to the SURF6 family.</text>
</comment>
<evidence type="ECO:0000313" key="6">
    <source>
        <dbReference type="EMBL" id="CAK8675178.1"/>
    </source>
</evidence>
<feature type="compositionally biased region" description="Polar residues" evidence="4">
    <location>
        <begin position="156"/>
        <end position="165"/>
    </location>
</feature>
<sequence>MADLNILVSLNQYFKDVINMVPVEAYSSNKVDGISTEETLTSSGRKASVKRRKLNPNYLNRNDEKLDEDSDEGKLSKKAESSFQSNNVSNSITELQERLKVKIADIKKNRQAKGDDSGSPAQLTKRRKKQQPKEKKAFKKMNGKFAGHVVEKSNTETDSPASFNKQQRSDNIINRDGKVVYSKFDFGRMVGCVDKTEATPKYVKKHLSGSKNYKVLLNKAVKDKQKIEELKATNPEKALHLVNKVSWEKAAAKAEGIKLKDDPELLKKTLKRKQSIKRQSAKKWKERVNKMEENMKKQQDKRNKNIDMKKAHKKEFKKKKRKLTPGF</sequence>
<comment type="caution">
    <text evidence="6">The sequence shown here is derived from an EMBL/GenBank/DDBJ whole genome shotgun (WGS) entry which is preliminary data.</text>
</comment>
<feature type="compositionally biased region" description="Basic residues" evidence="4">
    <location>
        <begin position="310"/>
        <end position="327"/>
    </location>
</feature>
<dbReference type="PANTHER" id="PTHR14369">
    <property type="entry name" value="SURFEIT LOCUS PROTEIN 6"/>
    <property type="match status" value="1"/>
</dbReference>
<feature type="region of interest" description="Disordered" evidence="4">
    <location>
        <begin position="106"/>
        <end position="165"/>
    </location>
</feature>
<evidence type="ECO:0000256" key="3">
    <source>
        <dbReference type="ARBA" id="ARBA00023242"/>
    </source>
</evidence>
<evidence type="ECO:0000259" key="5">
    <source>
        <dbReference type="Pfam" id="PF04935"/>
    </source>
</evidence>
<feature type="region of interest" description="Disordered" evidence="4">
    <location>
        <begin position="59"/>
        <end position="89"/>
    </location>
</feature>
<dbReference type="Proteomes" id="UP001642483">
    <property type="component" value="Unassembled WGS sequence"/>
</dbReference>
<keyword evidence="3" id="KW-0539">Nucleus</keyword>
<protein>
    <recommendedName>
        <fullName evidence="5">Ribosomal RNA-processing protein 14/surfeit locus protein 6 C-terminal domain-containing protein</fullName>
    </recommendedName>
</protein>
<name>A0ABP0F8S3_CLALP</name>
<feature type="compositionally biased region" description="Basic and acidic residues" evidence="4">
    <location>
        <begin position="106"/>
        <end position="116"/>
    </location>
</feature>
<evidence type="ECO:0000313" key="7">
    <source>
        <dbReference type="Proteomes" id="UP001642483"/>
    </source>
</evidence>
<reference evidence="6 7" key="1">
    <citation type="submission" date="2024-02" db="EMBL/GenBank/DDBJ databases">
        <authorList>
            <person name="Daric V."/>
            <person name="Darras S."/>
        </authorList>
    </citation>
    <scope>NUCLEOTIDE SEQUENCE [LARGE SCALE GENOMIC DNA]</scope>
</reference>
<proteinExistence type="inferred from homology"/>
<dbReference type="InterPro" id="IPR029190">
    <property type="entry name" value="Rrp14/SURF6_C"/>
</dbReference>
<organism evidence="6 7">
    <name type="scientific">Clavelina lepadiformis</name>
    <name type="common">Light-bulb sea squirt</name>
    <name type="synonym">Ascidia lepadiformis</name>
    <dbReference type="NCBI Taxonomy" id="159417"/>
    <lineage>
        <taxon>Eukaryota</taxon>
        <taxon>Metazoa</taxon>
        <taxon>Chordata</taxon>
        <taxon>Tunicata</taxon>
        <taxon>Ascidiacea</taxon>
        <taxon>Aplousobranchia</taxon>
        <taxon>Clavelinidae</taxon>
        <taxon>Clavelina</taxon>
    </lineage>
</organism>
<evidence type="ECO:0000256" key="1">
    <source>
        <dbReference type="ARBA" id="ARBA00004123"/>
    </source>
</evidence>
<dbReference type="Pfam" id="PF04935">
    <property type="entry name" value="SURF6"/>
    <property type="match status" value="1"/>
</dbReference>
<dbReference type="PANTHER" id="PTHR14369:SF0">
    <property type="entry name" value="SURFEIT LOCUS PROTEIN 6"/>
    <property type="match status" value="1"/>
</dbReference>
<evidence type="ECO:0000256" key="2">
    <source>
        <dbReference type="ARBA" id="ARBA00005904"/>
    </source>
</evidence>
<accession>A0ABP0F8S3</accession>
<dbReference type="InterPro" id="IPR007019">
    <property type="entry name" value="SURF6"/>
</dbReference>
<feature type="compositionally biased region" description="Basic and acidic residues" evidence="4">
    <location>
        <begin position="286"/>
        <end position="309"/>
    </location>
</feature>
<feature type="domain" description="Ribosomal RNA-processing protein 14/surfeit locus protein 6 C-terminal" evidence="5">
    <location>
        <begin position="124"/>
        <end position="319"/>
    </location>
</feature>
<dbReference type="EMBL" id="CAWYQH010000013">
    <property type="protein sequence ID" value="CAK8675178.1"/>
    <property type="molecule type" value="Genomic_DNA"/>
</dbReference>
<feature type="compositionally biased region" description="Basic residues" evidence="4">
    <location>
        <begin position="124"/>
        <end position="142"/>
    </location>
</feature>
<comment type="subcellular location">
    <subcellularLocation>
        <location evidence="1">Nucleus</location>
    </subcellularLocation>
</comment>
<feature type="compositionally biased region" description="Basic residues" evidence="4">
    <location>
        <begin position="271"/>
        <end position="285"/>
    </location>
</feature>
<feature type="region of interest" description="Disordered" evidence="4">
    <location>
        <begin position="271"/>
        <end position="327"/>
    </location>
</feature>